<name>A0A6D2J6B7_9BRAS</name>
<gene>
    <name evidence="1" type="ORF">MERR_LOCUS22738</name>
</gene>
<reference evidence="1" key="1">
    <citation type="submission" date="2020-01" db="EMBL/GenBank/DDBJ databases">
        <authorList>
            <person name="Mishra B."/>
        </authorList>
    </citation>
    <scope>NUCLEOTIDE SEQUENCE [LARGE SCALE GENOMIC DNA]</scope>
</reference>
<comment type="caution">
    <text evidence="1">The sequence shown here is derived from an EMBL/GenBank/DDBJ whole genome shotgun (WGS) entry which is preliminary data.</text>
</comment>
<sequence>MNQKLHKTNQNSIELRELTKLVQSASLNLLVRRRTLHSCHHHTNSLYLSQEGSRNNYWKHKTKFDELMKEIELKLPFIDALDAHSTYQKVPEGCCTSKDKEVQGMVV</sequence>
<dbReference type="Proteomes" id="UP000467841">
    <property type="component" value="Unassembled WGS sequence"/>
</dbReference>
<keyword evidence="2" id="KW-1185">Reference proteome</keyword>
<proteinExistence type="predicted"/>
<protein>
    <submittedName>
        <fullName evidence="1">Uncharacterized protein</fullName>
    </submittedName>
</protein>
<dbReference type="EMBL" id="CACVBM020001160">
    <property type="protein sequence ID" value="CAA7035503.1"/>
    <property type="molecule type" value="Genomic_DNA"/>
</dbReference>
<evidence type="ECO:0000313" key="2">
    <source>
        <dbReference type="Proteomes" id="UP000467841"/>
    </source>
</evidence>
<evidence type="ECO:0000313" key="1">
    <source>
        <dbReference type="EMBL" id="CAA7035503.1"/>
    </source>
</evidence>
<organism evidence="1 2">
    <name type="scientific">Microthlaspi erraticum</name>
    <dbReference type="NCBI Taxonomy" id="1685480"/>
    <lineage>
        <taxon>Eukaryota</taxon>
        <taxon>Viridiplantae</taxon>
        <taxon>Streptophyta</taxon>
        <taxon>Embryophyta</taxon>
        <taxon>Tracheophyta</taxon>
        <taxon>Spermatophyta</taxon>
        <taxon>Magnoliopsida</taxon>
        <taxon>eudicotyledons</taxon>
        <taxon>Gunneridae</taxon>
        <taxon>Pentapetalae</taxon>
        <taxon>rosids</taxon>
        <taxon>malvids</taxon>
        <taxon>Brassicales</taxon>
        <taxon>Brassicaceae</taxon>
        <taxon>Coluteocarpeae</taxon>
        <taxon>Microthlaspi</taxon>
    </lineage>
</organism>
<accession>A0A6D2J6B7</accession>
<dbReference type="AlphaFoldDB" id="A0A6D2J6B7"/>
<dbReference type="OrthoDB" id="1937287at2759"/>